<dbReference type="GeneID" id="64664398"/>
<reference evidence="1" key="1">
    <citation type="journal article" date="2020" name="New Phytol.">
        <title>Comparative genomics reveals dynamic genome evolution in host specialist ectomycorrhizal fungi.</title>
        <authorList>
            <person name="Lofgren L.A."/>
            <person name="Nguyen N.H."/>
            <person name="Vilgalys R."/>
            <person name="Ruytinx J."/>
            <person name="Liao H.L."/>
            <person name="Branco S."/>
            <person name="Kuo A."/>
            <person name="LaButti K."/>
            <person name="Lipzen A."/>
            <person name="Andreopoulos W."/>
            <person name="Pangilinan J."/>
            <person name="Riley R."/>
            <person name="Hundley H."/>
            <person name="Na H."/>
            <person name="Barry K."/>
            <person name="Grigoriev I.V."/>
            <person name="Stajich J.E."/>
            <person name="Kennedy P.G."/>
        </authorList>
    </citation>
    <scope>NUCLEOTIDE SEQUENCE</scope>
    <source>
        <strain evidence="1">FC203</strain>
    </source>
</reference>
<dbReference type="AlphaFoldDB" id="A0AAD4DVW8"/>
<accession>A0AAD4DVW8</accession>
<organism evidence="1 2">
    <name type="scientific">Suillus fuscotomentosus</name>
    <dbReference type="NCBI Taxonomy" id="1912939"/>
    <lineage>
        <taxon>Eukaryota</taxon>
        <taxon>Fungi</taxon>
        <taxon>Dikarya</taxon>
        <taxon>Basidiomycota</taxon>
        <taxon>Agaricomycotina</taxon>
        <taxon>Agaricomycetes</taxon>
        <taxon>Agaricomycetidae</taxon>
        <taxon>Boletales</taxon>
        <taxon>Suillineae</taxon>
        <taxon>Suillaceae</taxon>
        <taxon>Suillus</taxon>
    </lineage>
</organism>
<dbReference type="EMBL" id="JABBWK010000095">
    <property type="protein sequence ID" value="KAG1893583.1"/>
    <property type="molecule type" value="Genomic_DNA"/>
</dbReference>
<dbReference type="Proteomes" id="UP001195769">
    <property type="component" value="Unassembled WGS sequence"/>
</dbReference>
<sequence length="103" mass="11442">MDVMTTFLPNIPEDSNERLVRTCQTEVNGMSYGIADTIGRNGYLTTLDLVLPEFRGKKDEAPFAMFGRTKAFPSNNILSKGPFAKPIQGSYLPSAFVIVFLFD</sequence>
<keyword evidence="2" id="KW-1185">Reference proteome</keyword>
<dbReference type="RefSeq" id="XP_041219159.1">
    <property type="nucleotide sequence ID" value="XM_041370100.1"/>
</dbReference>
<evidence type="ECO:0000313" key="2">
    <source>
        <dbReference type="Proteomes" id="UP001195769"/>
    </source>
</evidence>
<protein>
    <submittedName>
        <fullName evidence="1">Uncharacterized protein</fullName>
    </submittedName>
</protein>
<comment type="caution">
    <text evidence="1">The sequence shown here is derived from an EMBL/GenBank/DDBJ whole genome shotgun (WGS) entry which is preliminary data.</text>
</comment>
<name>A0AAD4DVW8_9AGAM</name>
<evidence type="ECO:0000313" key="1">
    <source>
        <dbReference type="EMBL" id="KAG1893583.1"/>
    </source>
</evidence>
<proteinExistence type="predicted"/>
<gene>
    <name evidence="1" type="ORF">F5891DRAFT_1258664</name>
</gene>